<evidence type="ECO:0000259" key="1">
    <source>
        <dbReference type="Pfam" id="PF12867"/>
    </source>
</evidence>
<name>A0A518CH93_9PLAN</name>
<dbReference type="Gene3D" id="1.20.120.450">
    <property type="entry name" value="dinb family like domain"/>
    <property type="match status" value="1"/>
</dbReference>
<dbReference type="EMBL" id="CP036281">
    <property type="protein sequence ID" value="QDU78598.1"/>
    <property type="molecule type" value="Genomic_DNA"/>
</dbReference>
<proteinExistence type="predicted"/>
<protein>
    <submittedName>
        <fullName evidence="2">DinB superfamily protein</fullName>
    </submittedName>
</protein>
<dbReference type="InterPro" id="IPR024775">
    <property type="entry name" value="DinB-like"/>
</dbReference>
<dbReference type="RefSeq" id="WP_144992485.1">
    <property type="nucleotide sequence ID" value="NZ_CP036281.1"/>
</dbReference>
<accession>A0A518CH93</accession>
<organism evidence="2 3">
    <name type="scientific">Polystyrenella longa</name>
    <dbReference type="NCBI Taxonomy" id="2528007"/>
    <lineage>
        <taxon>Bacteria</taxon>
        <taxon>Pseudomonadati</taxon>
        <taxon>Planctomycetota</taxon>
        <taxon>Planctomycetia</taxon>
        <taxon>Planctomycetales</taxon>
        <taxon>Planctomycetaceae</taxon>
        <taxon>Polystyrenella</taxon>
    </lineage>
</organism>
<dbReference type="KEGG" id="plon:Pla110_03020"/>
<evidence type="ECO:0000313" key="3">
    <source>
        <dbReference type="Proteomes" id="UP000317178"/>
    </source>
</evidence>
<dbReference type="Pfam" id="PF12867">
    <property type="entry name" value="DinB_2"/>
    <property type="match status" value="1"/>
</dbReference>
<dbReference type="InterPro" id="IPR034660">
    <property type="entry name" value="DinB/YfiT-like"/>
</dbReference>
<dbReference type="Proteomes" id="UP000317178">
    <property type="component" value="Chromosome"/>
</dbReference>
<feature type="domain" description="DinB-like" evidence="1">
    <location>
        <begin position="18"/>
        <end position="149"/>
    </location>
</feature>
<sequence>MSIAEHIKKSLVTPTQLVNVYLSDLSDDDLLLKPAEGINPINWQVGHLIASEHQLIEAIAPGSMPALPEGFTEIYDRKNSSGDDTSAFLPKEELVKLMNEQREGTLAVLAKMSDEDLMKPGPEQLQQIGETVGSIFAMQGTHWTMHAGQWVIVRRQQGKPVLI</sequence>
<dbReference type="AlphaFoldDB" id="A0A518CH93"/>
<dbReference type="OrthoDB" id="267642at2"/>
<gene>
    <name evidence="2" type="ORF">Pla110_03020</name>
</gene>
<reference evidence="2 3" key="1">
    <citation type="submission" date="2019-02" db="EMBL/GenBank/DDBJ databases">
        <title>Deep-cultivation of Planctomycetes and their phenomic and genomic characterization uncovers novel biology.</title>
        <authorList>
            <person name="Wiegand S."/>
            <person name="Jogler M."/>
            <person name="Boedeker C."/>
            <person name="Pinto D."/>
            <person name="Vollmers J."/>
            <person name="Rivas-Marin E."/>
            <person name="Kohn T."/>
            <person name="Peeters S.H."/>
            <person name="Heuer A."/>
            <person name="Rast P."/>
            <person name="Oberbeckmann S."/>
            <person name="Bunk B."/>
            <person name="Jeske O."/>
            <person name="Meyerdierks A."/>
            <person name="Storesund J.E."/>
            <person name="Kallscheuer N."/>
            <person name="Luecker S."/>
            <person name="Lage O.M."/>
            <person name="Pohl T."/>
            <person name="Merkel B.J."/>
            <person name="Hornburger P."/>
            <person name="Mueller R.-W."/>
            <person name="Bruemmer F."/>
            <person name="Labrenz M."/>
            <person name="Spormann A.M."/>
            <person name="Op den Camp H."/>
            <person name="Overmann J."/>
            <person name="Amann R."/>
            <person name="Jetten M.S.M."/>
            <person name="Mascher T."/>
            <person name="Medema M.H."/>
            <person name="Devos D.P."/>
            <person name="Kaster A.-K."/>
            <person name="Ovreas L."/>
            <person name="Rohde M."/>
            <person name="Galperin M.Y."/>
            <person name="Jogler C."/>
        </authorList>
    </citation>
    <scope>NUCLEOTIDE SEQUENCE [LARGE SCALE GENOMIC DNA]</scope>
    <source>
        <strain evidence="2 3">Pla110</strain>
    </source>
</reference>
<keyword evidence="3" id="KW-1185">Reference proteome</keyword>
<dbReference type="SUPFAM" id="SSF109854">
    <property type="entry name" value="DinB/YfiT-like putative metalloenzymes"/>
    <property type="match status" value="1"/>
</dbReference>
<evidence type="ECO:0000313" key="2">
    <source>
        <dbReference type="EMBL" id="QDU78598.1"/>
    </source>
</evidence>